<dbReference type="CDD" id="cd07535">
    <property type="entry name" value="HAD_VSP"/>
    <property type="match status" value="1"/>
</dbReference>
<keyword evidence="6" id="KW-1185">Reference proteome</keyword>
<evidence type="ECO:0000256" key="1">
    <source>
        <dbReference type="ARBA" id="ARBA00022729"/>
    </source>
</evidence>
<dbReference type="PANTHER" id="PTHR31284:SF10">
    <property type="entry name" value="ACID PHOSPHATASE-LIKE PROTEIN"/>
    <property type="match status" value="1"/>
</dbReference>
<dbReference type="InterPro" id="IPR010028">
    <property type="entry name" value="Acid_phosphatase_pln"/>
</dbReference>
<dbReference type="NCBIfam" id="TIGR01675">
    <property type="entry name" value="plant-AP"/>
    <property type="match status" value="1"/>
</dbReference>
<feature type="signal peptide" evidence="4">
    <location>
        <begin position="1"/>
        <end position="19"/>
    </location>
</feature>
<comment type="similarity">
    <text evidence="3">Belongs to the APS1/VSP family.</text>
</comment>
<dbReference type="Proteomes" id="UP001419268">
    <property type="component" value="Unassembled WGS sequence"/>
</dbReference>
<evidence type="ECO:0000256" key="3">
    <source>
        <dbReference type="PIRNR" id="PIRNR002674"/>
    </source>
</evidence>
<dbReference type="PIRSF" id="PIRSF002674">
    <property type="entry name" value="VSP"/>
    <property type="match status" value="1"/>
</dbReference>
<dbReference type="InterPro" id="IPR023214">
    <property type="entry name" value="HAD_sf"/>
</dbReference>
<proteinExistence type="inferred from homology"/>
<reference evidence="5 6" key="1">
    <citation type="submission" date="2024-01" db="EMBL/GenBank/DDBJ databases">
        <title>Genome assemblies of Stephania.</title>
        <authorList>
            <person name="Yang L."/>
        </authorList>
    </citation>
    <scope>NUCLEOTIDE SEQUENCE [LARGE SCALE GENOMIC DNA]</scope>
    <source>
        <strain evidence="5">JXDWG</strain>
        <tissue evidence="5">Leaf</tissue>
    </source>
</reference>
<dbReference type="EMBL" id="JBBNAG010000010">
    <property type="protein sequence ID" value="KAK9101184.1"/>
    <property type="molecule type" value="Genomic_DNA"/>
</dbReference>
<protein>
    <recommendedName>
        <fullName evidence="7">Acid phosphatase</fullName>
    </recommendedName>
</protein>
<keyword evidence="2" id="KW-0325">Glycoprotein</keyword>
<evidence type="ECO:0000256" key="2">
    <source>
        <dbReference type="ARBA" id="ARBA00023180"/>
    </source>
</evidence>
<evidence type="ECO:0000313" key="6">
    <source>
        <dbReference type="Proteomes" id="UP001419268"/>
    </source>
</evidence>
<name>A0AAP0F5V8_9MAGN</name>
<dbReference type="InterPro" id="IPR014403">
    <property type="entry name" value="APS1/VSP"/>
</dbReference>
<evidence type="ECO:0008006" key="7">
    <source>
        <dbReference type="Google" id="ProtNLM"/>
    </source>
</evidence>
<evidence type="ECO:0000313" key="5">
    <source>
        <dbReference type="EMBL" id="KAK9101184.1"/>
    </source>
</evidence>
<dbReference type="AlphaFoldDB" id="A0AAP0F5V8"/>
<accession>A0AAP0F5V8</accession>
<dbReference type="GO" id="GO:0003993">
    <property type="term" value="F:acid phosphatase activity"/>
    <property type="evidence" value="ECO:0007669"/>
    <property type="project" value="InterPro"/>
</dbReference>
<dbReference type="SUPFAM" id="SSF56784">
    <property type="entry name" value="HAD-like"/>
    <property type="match status" value="1"/>
</dbReference>
<dbReference type="Gene3D" id="3.40.50.1000">
    <property type="entry name" value="HAD superfamily/HAD-like"/>
    <property type="match status" value="1"/>
</dbReference>
<dbReference type="InterPro" id="IPR005519">
    <property type="entry name" value="Acid_phosphat_B-like"/>
</dbReference>
<sequence length="263" mass="29427">MHSGEVLILILIIISTSSAISPDIHNHHHIYLPTNLEALQLDRSDSLFCDSWRLSVETNNAGEWRSVPPMCIDYVGNYMGASGQYSSDCAVVALDAAAASRALRVPADDGMDAWVFDIDETLLSNLPYYAAHGFGSDAFDDKSFDEWAELAECPAIPASLRLYQEVQRLGFELILLTGRYESQRNATIKNLLAVGYHGWDRLILRGPSDIGKTALVYKSEKRMQLEEQGYRIHGSCGDQWSDLFGYPMATRSFKMPNPMYYIA</sequence>
<gene>
    <name evidence="5" type="ORF">Scep_024614</name>
</gene>
<feature type="chain" id="PRO_5043036135" description="Acid phosphatase" evidence="4">
    <location>
        <begin position="20"/>
        <end position="263"/>
    </location>
</feature>
<dbReference type="InterPro" id="IPR036412">
    <property type="entry name" value="HAD-like_sf"/>
</dbReference>
<evidence type="ECO:0000256" key="4">
    <source>
        <dbReference type="SAM" id="SignalP"/>
    </source>
</evidence>
<comment type="caution">
    <text evidence="5">The sequence shown here is derived from an EMBL/GenBank/DDBJ whole genome shotgun (WGS) entry which is preliminary data.</text>
</comment>
<keyword evidence="1 4" id="KW-0732">Signal</keyword>
<dbReference type="Pfam" id="PF03767">
    <property type="entry name" value="Acid_phosphat_B"/>
    <property type="match status" value="1"/>
</dbReference>
<dbReference type="PANTHER" id="PTHR31284">
    <property type="entry name" value="ACID PHOSPHATASE-LIKE PROTEIN"/>
    <property type="match status" value="1"/>
</dbReference>
<organism evidence="5 6">
    <name type="scientific">Stephania cephalantha</name>
    <dbReference type="NCBI Taxonomy" id="152367"/>
    <lineage>
        <taxon>Eukaryota</taxon>
        <taxon>Viridiplantae</taxon>
        <taxon>Streptophyta</taxon>
        <taxon>Embryophyta</taxon>
        <taxon>Tracheophyta</taxon>
        <taxon>Spermatophyta</taxon>
        <taxon>Magnoliopsida</taxon>
        <taxon>Ranunculales</taxon>
        <taxon>Menispermaceae</taxon>
        <taxon>Menispermoideae</taxon>
        <taxon>Cissampelideae</taxon>
        <taxon>Stephania</taxon>
    </lineage>
</organism>